<name>A0A918R4D4_9FLAO</name>
<comment type="caution">
    <text evidence="6">The sequence shown here is derived from an EMBL/GenBank/DDBJ whole genome shotgun (WGS) entry which is preliminary data.</text>
</comment>
<evidence type="ECO:0000256" key="1">
    <source>
        <dbReference type="ARBA" id="ARBA00010996"/>
    </source>
</evidence>
<feature type="binding site" evidence="3">
    <location>
        <position position="71"/>
    </location>
    <ligand>
        <name>Cu cation</name>
        <dbReference type="ChEBI" id="CHEBI:23378"/>
    </ligand>
</feature>
<feature type="disulfide bond" description="Redox-active" evidence="4">
    <location>
        <begin position="71"/>
        <end position="75"/>
    </location>
</feature>
<dbReference type="CDD" id="cd02968">
    <property type="entry name" value="SCO"/>
    <property type="match status" value="1"/>
</dbReference>
<keyword evidence="2 3" id="KW-0186">Copper</keyword>
<comment type="similarity">
    <text evidence="1">Belongs to the SCO1/2 family.</text>
</comment>
<accession>A0A918R4D4</accession>
<protein>
    <submittedName>
        <fullName evidence="6">SCO family protein</fullName>
    </submittedName>
</protein>
<evidence type="ECO:0000313" key="6">
    <source>
        <dbReference type="EMBL" id="GGZ82751.1"/>
    </source>
</evidence>
<dbReference type="EMBL" id="BMWZ01000004">
    <property type="protein sequence ID" value="GGZ82751.1"/>
    <property type="molecule type" value="Genomic_DNA"/>
</dbReference>
<dbReference type="PANTHER" id="PTHR12151:SF25">
    <property type="entry name" value="LINALOOL DEHYDRATASE_ISOMERASE DOMAIN-CONTAINING PROTEIN"/>
    <property type="match status" value="1"/>
</dbReference>
<dbReference type="GO" id="GO:0046872">
    <property type="term" value="F:metal ion binding"/>
    <property type="evidence" value="ECO:0007669"/>
    <property type="project" value="UniProtKB-KW"/>
</dbReference>
<evidence type="ECO:0000313" key="7">
    <source>
        <dbReference type="Proteomes" id="UP000636004"/>
    </source>
</evidence>
<evidence type="ECO:0000259" key="5">
    <source>
        <dbReference type="PROSITE" id="PS51352"/>
    </source>
</evidence>
<feature type="binding site" evidence="3">
    <location>
        <position position="75"/>
    </location>
    <ligand>
        <name>Cu cation</name>
        <dbReference type="ChEBI" id="CHEBI:23378"/>
    </ligand>
</feature>
<dbReference type="InterPro" id="IPR013766">
    <property type="entry name" value="Thioredoxin_domain"/>
</dbReference>
<keyword evidence="4" id="KW-1015">Disulfide bond</keyword>
<organism evidence="6 7">
    <name type="scientific">Algibacter mikhailovii</name>
    <dbReference type="NCBI Taxonomy" id="425498"/>
    <lineage>
        <taxon>Bacteria</taxon>
        <taxon>Pseudomonadati</taxon>
        <taxon>Bacteroidota</taxon>
        <taxon>Flavobacteriia</taxon>
        <taxon>Flavobacteriales</taxon>
        <taxon>Flavobacteriaceae</taxon>
        <taxon>Algibacter</taxon>
    </lineage>
</organism>
<evidence type="ECO:0000256" key="2">
    <source>
        <dbReference type="ARBA" id="ARBA00023008"/>
    </source>
</evidence>
<feature type="domain" description="Thioredoxin" evidence="5">
    <location>
        <begin position="33"/>
        <end position="198"/>
    </location>
</feature>
<evidence type="ECO:0000256" key="4">
    <source>
        <dbReference type="PIRSR" id="PIRSR603782-2"/>
    </source>
</evidence>
<reference evidence="6" key="1">
    <citation type="journal article" date="2014" name="Int. J. Syst. Evol. Microbiol.">
        <title>Complete genome sequence of Corynebacterium casei LMG S-19264T (=DSM 44701T), isolated from a smear-ripened cheese.</title>
        <authorList>
            <consortium name="US DOE Joint Genome Institute (JGI-PGF)"/>
            <person name="Walter F."/>
            <person name="Albersmeier A."/>
            <person name="Kalinowski J."/>
            <person name="Ruckert C."/>
        </authorList>
    </citation>
    <scope>NUCLEOTIDE SEQUENCE</scope>
    <source>
        <strain evidence="6">KCTC 12710</strain>
    </source>
</reference>
<feature type="binding site" evidence="3">
    <location>
        <position position="161"/>
    </location>
    <ligand>
        <name>Cu cation</name>
        <dbReference type="ChEBI" id="CHEBI:23378"/>
    </ligand>
</feature>
<reference evidence="6" key="2">
    <citation type="submission" date="2020-09" db="EMBL/GenBank/DDBJ databases">
        <authorList>
            <person name="Sun Q."/>
            <person name="Kim S."/>
        </authorList>
    </citation>
    <scope>NUCLEOTIDE SEQUENCE</scope>
    <source>
        <strain evidence="6">KCTC 12710</strain>
    </source>
</reference>
<dbReference type="Pfam" id="PF02630">
    <property type="entry name" value="SCO1-SenC"/>
    <property type="match status" value="1"/>
</dbReference>
<dbReference type="PANTHER" id="PTHR12151">
    <property type="entry name" value="ELECTRON TRANSPORT PROTIN SCO1/SENC FAMILY MEMBER"/>
    <property type="match status" value="1"/>
</dbReference>
<dbReference type="Gene3D" id="3.40.30.10">
    <property type="entry name" value="Glutaredoxin"/>
    <property type="match status" value="1"/>
</dbReference>
<dbReference type="SUPFAM" id="SSF52833">
    <property type="entry name" value="Thioredoxin-like"/>
    <property type="match status" value="1"/>
</dbReference>
<dbReference type="AlphaFoldDB" id="A0A918R4D4"/>
<dbReference type="PROSITE" id="PS51352">
    <property type="entry name" value="THIOREDOXIN_2"/>
    <property type="match status" value="1"/>
</dbReference>
<evidence type="ECO:0000256" key="3">
    <source>
        <dbReference type="PIRSR" id="PIRSR603782-1"/>
    </source>
</evidence>
<dbReference type="InterPro" id="IPR036249">
    <property type="entry name" value="Thioredoxin-like_sf"/>
</dbReference>
<dbReference type="Proteomes" id="UP000636004">
    <property type="component" value="Unassembled WGS sequence"/>
</dbReference>
<sequence length="200" mass="22921">MAMILFACKKEKQVQAVTKLPYFNSAAFTPEWEVPKHKIPPFSFTNQNGLQVTNDTYKGKIYIADFFFTSCPGICPKLTKNMGKIQEAYKNDPDIMLLSHTVMPWRDSVPLLKAYAEKNKVLDAKWHLVTGDKDALYSIARTGYFADEDFTKTQDASNFIHTENFVLVDKAGYIRGVYNGTIEIDVLRLQRHIKILKEEI</sequence>
<keyword evidence="3" id="KW-0479">Metal-binding</keyword>
<gene>
    <name evidence="6" type="ORF">GCM10007028_20740</name>
</gene>
<proteinExistence type="inferred from homology"/>
<dbReference type="InterPro" id="IPR003782">
    <property type="entry name" value="SCO1/SenC"/>
</dbReference>
<keyword evidence="7" id="KW-1185">Reference proteome</keyword>